<dbReference type="GO" id="GO:0000976">
    <property type="term" value="F:transcription cis-regulatory region binding"/>
    <property type="evidence" value="ECO:0007669"/>
    <property type="project" value="TreeGrafter"/>
</dbReference>
<keyword evidence="3" id="KW-0805">Transcription regulation</keyword>
<feature type="modified residue" description="4-aspartylphosphate" evidence="6">
    <location>
        <position position="51"/>
    </location>
</feature>
<evidence type="ECO:0000256" key="7">
    <source>
        <dbReference type="PROSITE-ProRule" id="PRU01091"/>
    </source>
</evidence>
<dbReference type="SMART" id="SM00862">
    <property type="entry name" value="Trans_reg_C"/>
    <property type="match status" value="1"/>
</dbReference>
<dbReference type="GO" id="GO:0005829">
    <property type="term" value="C:cytosol"/>
    <property type="evidence" value="ECO:0007669"/>
    <property type="project" value="TreeGrafter"/>
</dbReference>
<evidence type="ECO:0000256" key="4">
    <source>
        <dbReference type="ARBA" id="ARBA00023125"/>
    </source>
</evidence>
<dbReference type="InterPro" id="IPR001789">
    <property type="entry name" value="Sig_transdc_resp-reg_receiver"/>
</dbReference>
<dbReference type="EMBL" id="CP076448">
    <property type="protein sequence ID" value="QXM25726.1"/>
    <property type="molecule type" value="Genomic_DNA"/>
</dbReference>
<keyword evidence="4 7" id="KW-0238">DNA-binding</keyword>
<name>A0A975U3G0_9PROT</name>
<evidence type="ECO:0000256" key="2">
    <source>
        <dbReference type="ARBA" id="ARBA00023012"/>
    </source>
</evidence>
<dbReference type="PANTHER" id="PTHR48111:SF22">
    <property type="entry name" value="REGULATOR OF RPOS"/>
    <property type="match status" value="1"/>
</dbReference>
<reference evidence="10" key="1">
    <citation type="submission" date="2021-06" db="EMBL/GenBank/DDBJ databases">
        <title>Elioraea tepida, sp. nov., a moderately thermophilic aerobic anoxygenic phototrophic bacterium isolated from an alkaline siliceous hot spring mat community in Yellowstone National Park, WY, USA.</title>
        <authorList>
            <person name="Saini M.K."/>
            <person name="Yoshida S."/>
            <person name="Sebastian A."/>
            <person name="Hirose S."/>
            <person name="Hara E."/>
            <person name="Tamaki H."/>
            <person name="Soulier N.T."/>
            <person name="Albert I."/>
            <person name="Hanada S."/>
            <person name="Bryant D.A."/>
            <person name="Tank M."/>
        </authorList>
    </citation>
    <scope>NUCLEOTIDE SEQUENCE</scope>
    <source>
        <strain evidence="10">MS-P2</strain>
    </source>
</reference>
<keyword evidence="11" id="KW-1185">Reference proteome</keyword>
<proteinExistence type="predicted"/>
<protein>
    <submittedName>
        <fullName evidence="10">Response regulator transcription factor</fullName>
    </submittedName>
</protein>
<accession>A0A975U3G0</accession>
<evidence type="ECO:0000313" key="10">
    <source>
        <dbReference type="EMBL" id="QXM25726.1"/>
    </source>
</evidence>
<dbReference type="Pfam" id="PF00072">
    <property type="entry name" value="Response_reg"/>
    <property type="match status" value="1"/>
</dbReference>
<dbReference type="RefSeq" id="WP_218286778.1">
    <property type="nucleotide sequence ID" value="NZ_CP076448.1"/>
</dbReference>
<dbReference type="PANTHER" id="PTHR48111">
    <property type="entry name" value="REGULATOR OF RPOS"/>
    <property type="match status" value="1"/>
</dbReference>
<evidence type="ECO:0000256" key="6">
    <source>
        <dbReference type="PROSITE-ProRule" id="PRU00169"/>
    </source>
</evidence>
<dbReference type="GO" id="GO:0032993">
    <property type="term" value="C:protein-DNA complex"/>
    <property type="evidence" value="ECO:0007669"/>
    <property type="project" value="TreeGrafter"/>
</dbReference>
<feature type="domain" description="Response regulatory" evidence="8">
    <location>
        <begin position="2"/>
        <end position="116"/>
    </location>
</feature>
<dbReference type="CDD" id="cd00383">
    <property type="entry name" value="trans_reg_C"/>
    <property type="match status" value="1"/>
</dbReference>
<dbReference type="InterPro" id="IPR039420">
    <property type="entry name" value="WalR-like"/>
</dbReference>
<organism evidence="10 11">
    <name type="scientific">Elioraea tepida</name>
    <dbReference type="NCBI Taxonomy" id="2843330"/>
    <lineage>
        <taxon>Bacteria</taxon>
        <taxon>Pseudomonadati</taxon>
        <taxon>Pseudomonadota</taxon>
        <taxon>Alphaproteobacteria</taxon>
        <taxon>Acetobacterales</taxon>
        <taxon>Elioraeaceae</taxon>
        <taxon>Elioraea</taxon>
    </lineage>
</organism>
<dbReference type="Proteomes" id="UP000694001">
    <property type="component" value="Chromosome"/>
</dbReference>
<dbReference type="GO" id="GO:0006355">
    <property type="term" value="P:regulation of DNA-templated transcription"/>
    <property type="evidence" value="ECO:0007669"/>
    <property type="project" value="InterPro"/>
</dbReference>
<evidence type="ECO:0000259" key="9">
    <source>
        <dbReference type="PROSITE" id="PS51755"/>
    </source>
</evidence>
<dbReference type="PROSITE" id="PS51755">
    <property type="entry name" value="OMPR_PHOB"/>
    <property type="match status" value="1"/>
</dbReference>
<feature type="DNA-binding region" description="OmpR/PhoB-type" evidence="7">
    <location>
        <begin position="124"/>
        <end position="222"/>
    </location>
</feature>
<evidence type="ECO:0000256" key="3">
    <source>
        <dbReference type="ARBA" id="ARBA00023015"/>
    </source>
</evidence>
<keyword evidence="2" id="KW-0902">Two-component regulatory system</keyword>
<evidence type="ECO:0000313" key="11">
    <source>
        <dbReference type="Proteomes" id="UP000694001"/>
    </source>
</evidence>
<dbReference type="SMART" id="SM00448">
    <property type="entry name" value="REC"/>
    <property type="match status" value="1"/>
</dbReference>
<feature type="domain" description="OmpR/PhoB-type" evidence="9">
    <location>
        <begin position="124"/>
        <end position="222"/>
    </location>
</feature>
<dbReference type="InterPro" id="IPR001867">
    <property type="entry name" value="OmpR/PhoB-type_DNA-bd"/>
</dbReference>
<dbReference type="AlphaFoldDB" id="A0A975U3G0"/>
<evidence type="ECO:0000256" key="1">
    <source>
        <dbReference type="ARBA" id="ARBA00022553"/>
    </source>
</evidence>
<evidence type="ECO:0000256" key="5">
    <source>
        <dbReference type="ARBA" id="ARBA00023163"/>
    </source>
</evidence>
<dbReference type="FunFam" id="1.10.10.10:FF:000052">
    <property type="entry name" value="Cell cycle response regulator"/>
    <property type="match status" value="1"/>
</dbReference>
<dbReference type="PROSITE" id="PS50110">
    <property type="entry name" value="RESPONSE_REGULATORY"/>
    <property type="match status" value="1"/>
</dbReference>
<dbReference type="GO" id="GO:0000156">
    <property type="term" value="F:phosphorelay response regulator activity"/>
    <property type="evidence" value="ECO:0007669"/>
    <property type="project" value="TreeGrafter"/>
</dbReference>
<gene>
    <name evidence="10" type="ORF">KO353_05845</name>
</gene>
<dbReference type="Pfam" id="PF00486">
    <property type="entry name" value="Trans_reg_C"/>
    <property type="match status" value="1"/>
</dbReference>
<evidence type="ECO:0000259" key="8">
    <source>
        <dbReference type="PROSITE" id="PS50110"/>
    </source>
</evidence>
<keyword evidence="5" id="KW-0804">Transcription</keyword>
<sequence>MRILLVEDELVVARSVAALLSGHRITTDIVGSGEEGLDHLRIYTYDAVVLDRILPDMDGLEFVRRVRTARITTPILMLSGHGDTATRVKGITLGADDFLTKPFEPQELVARLLAIVRRASGFADQTLRAGPIEMDLKSQDCRVNGRPVHLTGKEQAILQLMMTRKGMVLSKEAILTHLYGGMDEPEIKIVDVFVCKLRKKLANAGSPNLIGTVWGRGYILREPSPSESSVAAA</sequence>
<keyword evidence="1 6" id="KW-0597">Phosphoprotein</keyword>
<dbReference type="KEGG" id="elio:KO353_05845"/>